<organism evidence="1 2">
    <name type="scientific">Datura stramonium</name>
    <name type="common">Jimsonweed</name>
    <name type="synonym">Common thornapple</name>
    <dbReference type="NCBI Taxonomy" id="4076"/>
    <lineage>
        <taxon>Eukaryota</taxon>
        <taxon>Viridiplantae</taxon>
        <taxon>Streptophyta</taxon>
        <taxon>Embryophyta</taxon>
        <taxon>Tracheophyta</taxon>
        <taxon>Spermatophyta</taxon>
        <taxon>Magnoliopsida</taxon>
        <taxon>eudicotyledons</taxon>
        <taxon>Gunneridae</taxon>
        <taxon>Pentapetalae</taxon>
        <taxon>asterids</taxon>
        <taxon>lamiids</taxon>
        <taxon>Solanales</taxon>
        <taxon>Solanaceae</taxon>
        <taxon>Solanoideae</taxon>
        <taxon>Datureae</taxon>
        <taxon>Datura</taxon>
    </lineage>
</organism>
<comment type="caution">
    <text evidence="1">The sequence shown here is derived from an EMBL/GenBank/DDBJ whole genome shotgun (WGS) entry which is preliminary data.</text>
</comment>
<reference evidence="1 2" key="1">
    <citation type="journal article" date="2021" name="BMC Genomics">
        <title>Datura genome reveals duplications of psychoactive alkaloid biosynthetic genes and high mutation rate following tissue culture.</title>
        <authorList>
            <person name="Rajewski A."/>
            <person name="Carter-House D."/>
            <person name="Stajich J."/>
            <person name="Litt A."/>
        </authorList>
    </citation>
    <scope>NUCLEOTIDE SEQUENCE [LARGE SCALE GENOMIC DNA]</scope>
    <source>
        <strain evidence="1">AR-01</strain>
    </source>
</reference>
<protein>
    <submittedName>
        <fullName evidence="1">Uncharacterized protein</fullName>
    </submittedName>
</protein>
<dbReference type="Proteomes" id="UP000823775">
    <property type="component" value="Unassembled WGS sequence"/>
</dbReference>
<accession>A0ABS8T8K8</accession>
<dbReference type="EMBL" id="JACEIK010001266">
    <property type="protein sequence ID" value="MCD7467752.1"/>
    <property type="molecule type" value="Genomic_DNA"/>
</dbReference>
<keyword evidence="2" id="KW-1185">Reference proteome</keyword>
<proteinExistence type="predicted"/>
<evidence type="ECO:0000313" key="1">
    <source>
        <dbReference type="EMBL" id="MCD7467752.1"/>
    </source>
</evidence>
<sequence length="130" mass="14151">MRMGKLGSVMAEAATSVGRPLFVNGQGWHVSINGSLCLKKWEDIEALAAFDLWIAPRIESRGRLLSHKLSQAGGLDCGTVGTTCTVEALVGRTDDSADLVDLLTQIHGVNMELEKFHVDMVEQIQTREAE</sequence>
<name>A0ABS8T8K8_DATST</name>
<evidence type="ECO:0000313" key="2">
    <source>
        <dbReference type="Proteomes" id="UP000823775"/>
    </source>
</evidence>
<gene>
    <name evidence="1" type="ORF">HAX54_005370</name>
</gene>